<keyword evidence="8" id="KW-1185">Reference proteome</keyword>
<dbReference type="SUPFAM" id="SSF46785">
    <property type="entry name" value="Winged helix' DNA-binding domain"/>
    <property type="match status" value="2"/>
</dbReference>
<keyword evidence="3" id="KW-0804">Transcription</keyword>
<organism evidence="7 8">
    <name type="scientific">Mycetocola zhujimingii</name>
    <dbReference type="NCBI Taxonomy" id="2079792"/>
    <lineage>
        <taxon>Bacteria</taxon>
        <taxon>Bacillati</taxon>
        <taxon>Actinomycetota</taxon>
        <taxon>Actinomycetes</taxon>
        <taxon>Micrococcales</taxon>
        <taxon>Microbacteriaceae</taxon>
        <taxon>Mycetocola</taxon>
    </lineage>
</organism>
<dbReference type="InterPro" id="IPR036390">
    <property type="entry name" value="WH_DNA-bd_sf"/>
</dbReference>
<gene>
    <name evidence="7" type="ORF">DF223_05280</name>
</gene>
<dbReference type="Gene3D" id="1.10.10.10">
    <property type="entry name" value="Winged helix-like DNA-binding domain superfamily/Winged helix DNA-binding domain"/>
    <property type="match status" value="2"/>
</dbReference>
<name>A0A2U1TFM0_9MICO</name>
<evidence type="ECO:0000256" key="3">
    <source>
        <dbReference type="ARBA" id="ARBA00023163"/>
    </source>
</evidence>
<feature type="domain" description="HTH asnC-type" evidence="5">
    <location>
        <begin position="32"/>
        <end position="72"/>
    </location>
</feature>
<dbReference type="InterPro" id="IPR054609">
    <property type="entry name" value="PF0864-like_C"/>
</dbReference>
<dbReference type="GO" id="GO:0005829">
    <property type="term" value="C:cytosol"/>
    <property type="evidence" value="ECO:0007669"/>
    <property type="project" value="TreeGrafter"/>
</dbReference>
<comment type="caution">
    <text evidence="7">The sequence shown here is derived from an EMBL/GenBank/DDBJ whole genome shotgun (WGS) entry which is preliminary data.</text>
</comment>
<feature type="domain" description="HTH asnC-type" evidence="5">
    <location>
        <begin position="208"/>
        <end position="248"/>
    </location>
</feature>
<dbReference type="RefSeq" id="WP_108962443.1">
    <property type="nucleotide sequence ID" value="NZ_QEFB01000003.1"/>
</dbReference>
<dbReference type="SUPFAM" id="SSF54909">
    <property type="entry name" value="Dimeric alpha+beta barrel"/>
    <property type="match status" value="2"/>
</dbReference>
<sequence>MDDARAELPAPSLSGDGNADNSLVNVKLLDELSDLDRRIIVALQHDGRASWRAIAEMVDGTVPTVTRRGQHLLSSGVVKIVVMPTLGSSGAVDSFLVRINCAPGTQLQVAEELAGNRDVRFLTIVTGGYDVIAELVVHGGAAHYPQLIQQLQSIRGVERWRSDLIMHVYKVSFDWSRQLFDRTMHLPAQPVETHAAGIGKGCAPDHFDDQDRKILDFLKQDGRMAFKSVADGLGMNESSVRRRFERLRQNGCVDTLALVPASALGMGAETLLTVDVDPERLESVAQELATYPAVRYVAATLDRNSLFCEVITASTDDLHHFMTSTVSPLVGVRGWTAAMELLVLKRGFVETPWWRAQVGKPQI</sequence>
<accession>A0A2U1TFM0</accession>
<dbReference type="GO" id="GO:0043565">
    <property type="term" value="F:sequence-specific DNA binding"/>
    <property type="evidence" value="ECO:0007669"/>
    <property type="project" value="InterPro"/>
</dbReference>
<dbReference type="Pfam" id="PF22482">
    <property type="entry name" value="AsnC_trans_reg_3"/>
    <property type="match status" value="1"/>
</dbReference>
<protein>
    <submittedName>
        <fullName evidence="7">Lrp/AsnC family transcriptional regulator</fullName>
    </submittedName>
</protein>
<dbReference type="InterPro" id="IPR011008">
    <property type="entry name" value="Dimeric_a/b-barrel"/>
</dbReference>
<dbReference type="InterPro" id="IPR019888">
    <property type="entry name" value="Tscrpt_reg_AsnC-like"/>
</dbReference>
<feature type="domain" description="Transcriptional regulatory protein PF0864-like C-terminal" evidence="6">
    <location>
        <begin position="278"/>
        <end position="335"/>
    </location>
</feature>
<dbReference type="Gene3D" id="3.30.70.920">
    <property type="match status" value="2"/>
</dbReference>
<dbReference type="InterPro" id="IPR000485">
    <property type="entry name" value="AsnC-type_HTH_dom"/>
</dbReference>
<feature type="domain" description="Transcription regulator AsnC/Lrp ligand binding" evidence="4">
    <location>
        <begin position="97"/>
        <end position="166"/>
    </location>
</feature>
<proteinExistence type="predicted"/>
<dbReference type="EMBL" id="QEFB01000003">
    <property type="protein sequence ID" value="PWC07697.1"/>
    <property type="molecule type" value="Genomic_DNA"/>
</dbReference>
<dbReference type="InterPro" id="IPR036388">
    <property type="entry name" value="WH-like_DNA-bd_sf"/>
</dbReference>
<dbReference type="Proteomes" id="UP000244962">
    <property type="component" value="Unassembled WGS sequence"/>
</dbReference>
<evidence type="ECO:0000259" key="4">
    <source>
        <dbReference type="Pfam" id="PF01037"/>
    </source>
</evidence>
<dbReference type="PANTHER" id="PTHR30154">
    <property type="entry name" value="LEUCINE-RESPONSIVE REGULATORY PROTEIN"/>
    <property type="match status" value="1"/>
</dbReference>
<dbReference type="AlphaFoldDB" id="A0A2U1TFM0"/>
<dbReference type="Pfam" id="PF13404">
    <property type="entry name" value="HTH_AsnC-type"/>
    <property type="match status" value="2"/>
</dbReference>
<evidence type="ECO:0000256" key="1">
    <source>
        <dbReference type="ARBA" id="ARBA00023015"/>
    </source>
</evidence>
<reference evidence="8" key="1">
    <citation type="submission" date="2018-04" db="EMBL/GenBank/DDBJ databases">
        <authorList>
            <person name="Liu S."/>
            <person name="Wang Z."/>
            <person name="Li J."/>
        </authorList>
    </citation>
    <scope>NUCLEOTIDE SEQUENCE [LARGE SCALE GENOMIC DNA]</scope>
    <source>
        <strain evidence="8">622</strain>
    </source>
</reference>
<dbReference type="SMART" id="SM00344">
    <property type="entry name" value="HTH_ASNC"/>
    <property type="match status" value="2"/>
</dbReference>
<dbReference type="Pfam" id="PF01037">
    <property type="entry name" value="AsnC_trans_reg"/>
    <property type="match status" value="1"/>
</dbReference>
<keyword evidence="2" id="KW-0238">DNA-binding</keyword>
<evidence type="ECO:0000259" key="6">
    <source>
        <dbReference type="Pfam" id="PF22482"/>
    </source>
</evidence>
<dbReference type="GO" id="GO:0043200">
    <property type="term" value="P:response to amino acid"/>
    <property type="evidence" value="ECO:0007669"/>
    <property type="project" value="TreeGrafter"/>
</dbReference>
<evidence type="ECO:0000313" key="7">
    <source>
        <dbReference type="EMBL" id="PWC07697.1"/>
    </source>
</evidence>
<evidence type="ECO:0000313" key="8">
    <source>
        <dbReference type="Proteomes" id="UP000244962"/>
    </source>
</evidence>
<dbReference type="InterPro" id="IPR019887">
    <property type="entry name" value="Tscrpt_reg_AsnC/Lrp_C"/>
</dbReference>
<evidence type="ECO:0000256" key="2">
    <source>
        <dbReference type="ARBA" id="ARBA00023125"/>
    </source>
</evidence>
<evidence type="ECO:0000259" key="5">
    <source>
        <dbReference type="Pfam" id="PF13404"/>
    </source>
</evidence>
<keyword evidence="1" id="KW-0805">Transcription regulation</keyword>
<dbReference type="PRINTS" id="PR00033">
    <property type="entry name" value="HTHASNC"/>
</dbReference>
<dbReference type="PANTHER" id="PTHR30154:SF34">
    <property type="entry name" value="TRANSCRIPTIONAL REGULATOR AZLB"/>
    <property type="match status" value="1"/>
</dbReference>